<evidence type="ECO:0000256" key="3">
    <source>
        <dbReference type="ARBA" id="ARBA00009789"/>
    </source>
</evidence>
<feature type="site" description="Positions MEP for the nucleophilic attack" evidence="7">
    <location>
        <position position="220"/>
    </location>
</feature>
<dbReference type="EC" id="2.7.7.60" evidence="7"/>
<dbReference type="InterPro" id="IPR018294">
    <property type="entry name" value="ISPD_synthase_CS"/>
</dbReference>
<dbReference type="Gene3D" id="3.90.550.10">
    <property type="entry name" value="Spore Coat Polysaccharide Biosynthesis Protein SpsA, Chain A"/>
    <property type="match status" value="1"/>
</dbReference>
<feature type="site" description="Positions MEP for the nucleophilic attack" evidence="7">
    <location>
        <position position="164"/>
    </location>
</feature>
<dbReference type="InterPro" id="IPR029044">
    <property type="entry name" value="Nucleotide-diphossugar_trans"/>
</dbReference>
<dbReference type="UniPathway" id="UPA00056">
    <property type="reaction ID" value="UER00093"/>
</dbReference>
<keyword evidence="9" id="KW-1185">Reference proteome</keyword>
<sequence length="238" mass="25326">MNMERHWCVVPAAGTGQRFGGVVPKQYLQVAGRTILRHTLDALLGHPLIAGVVVVLAAGDPHWPDEADAHGKPAFDKPVLTAIGGDSRAASVLSGLERLPADVGDADLVLVHDAARPNLALSDLDALIAAVRANPQQGGILGAPVRDTLKRAGEKRSIAATEAREQLWRAFTPQMFARGALSSALRSVRSKGEAITDEAMAMELQGAHPLLVEGREDNLKITTPADLVHFEFLLGRRA</sequence>
<dbReference type="CDD" id="cd02516">
    <property type="entry name" value="CDP-ME_synthetase"/>
    <property type="match status" value="1"/>
</dbReference>
<protein>
    <recommendedName>
        <fullName evidence="7">2-C-methyl-D-erythritol 4-phosphate cytidylyltransferase</fullName>
        <ecNumber evidence="7">2.7.7.60</ecNumber>
    </recommendedName>
    <alternativeName>
        <fullName evidence="7">4-diphosphocytidyl-2C-methyl-D-erythritol synthase</fullName>
    </alternativeName>
    <alternativeName>
        <fullName evidence="7">MEP cytidylyltransferase</fullName>
        <shortName evidence="7">MCT</shortName>
    </alternativeName>
</protein>
<dbReference type="GO" id="GO:0050518">
    <property type="term" value="F:2-C-methyl-D-erythritol 4-phosphate cytidylyltransferase activity"/>
    <property type="evidence" value="ECO:0007669"/>
    <property type="project" value="UniProtKB-UniRule"/>
</dbReference>
<feature type="site" description="Transition state stabilizer" evidence="7">
    <location>
        <position position="25"/>
    </location>
</feature>
<comment type="similarity">
    <text evidence="3 7">Belongs to the IspD/TarI cytidylyltransferase family. IspD subfamily.</text>
</comment>
<dbReference type="SUPFAM" id="SSF53448">
    <property type="entry name" value="Nucleotide-diphospho-sugar transferases"/>
    <property type="match status" value="1"/>
</dbReference>
<accession>A0A2K1Q3T9</accession>
<dbReference type="PROSITE" id="PS01295">
    <property type="entry name" value="ISPD"/>
    <property type="match status" value="1"/>
</dbReference>
<feature type="site" description="Transition state stabilizer" evidence="7">
    <location>
        <position position="18"/>
    </location>
</feature>
<dbReference type="FunFam" id="3.90.550.10:FF:000003">
    <property type="entry name" value="2-C-methyl-D-erythritol 4-phosphate cytidylyltransferase"/>
    <property type="match status" value="1"/>
</dbReference>
<comment type="catalytic activity">
    <reaction evidence="1 7">
        <text>2-C-methyl-D-erythritol 4-phosphate + CTP + H(+) = 4-CDP-2-C-methyl-D-erythritol + diphosphate</text>
        <dbReference type="Rhea" id="RHEA:13429"/>
        <dbReference type="ChEBI" id="CHEBI:15378"/>
        <dbReference type="ChEBI" id="CHEBI:33019"/>
        <dbReference type="ChEBI" id="CHEBI:37563"/>
        <dbReference type="ChEBI" id="CHEBI:57823"/>
        <dbReference type="ChEBI" id="CHEBI:58262"/>
        <dbReference type="EC" id="2.7.7.60"/>
    </reaction>
</comment>
<dbReference type="PANTHER" id="PTHR32125">
    <property type="entry name" value="2-C-METHYL-D-ERYTHRITOL 4-PHOSPHATE CYTIDYLYLTRANSFERASE, CHLOROPLASTIC"/>
    <property type="match status" value="1"/>
</dbReference>
<evidence type="ECO:0000313" key="8">
    <source>
        <dbReference type="EMBL" id="PNS09671.1"/>
    </source>
</evidence>
<dbReference type="Proteomes" id="UP000236220">
    <property type="component" value="Unassembled WGS sequence"/>
</dbReference>
<comment type="pathway">
    <text evidence="2 7">Isoprenoid biosynthesis; isopentenyl diphosphate biosynthesis via DXP pathway; isopentenyl diphosphate from 1-deoxy-D-xylulose 5-phosphate: step 2/6.</text>
</comment>
<reference evidence="8 9" key="1">
    <citation type="submission" date="2017-08" db="EMBL/GenBank/DDBJ databases">
        <title>Lysobacter sylvestris genome.</title>
        <authorList>
            <person name="Zhang D.-C."/>
            <person name="Albuquerque L."/>
            <person name="Franca L."/>
            <person name="Froufe H.J.C."/>
            <person name="Barroso C."/>
            <person name="Egas C."/>
            <person name="Da Costa M."/>
            <person name="Margesin R."/>
        </authorList>
    </citation>
    <scope>NUCLEOTIDE SEQUENCE [LARGE SCALE GENOMIC DNA]</scope>
    <source>
        <strain evidence="8 9">AM20-91</strain>
    </source>
</reference>
<dbReference type="PANTHER" id="PTHR32125:SF4">
    <property type="entry name" value="2-C-METHYL-D-ERYTHRITOL 4-PHOSPHATE CYTIDYLYLTRANSFERASE, CHLOROPLASTIC"/>
    <property type="match status" value="1"/>
</dbReference>
<gene>
    <name evidence="7" type="primary">ispD</name>
    <name evidence="8" type="ORF">Lysil_1300</name>
</gene>
<evidence type="ECO:0000256" key="7">
    <source>
        <dbReference type="HAMAP-Rule" id="MF_00108"/>
    </source>
</evidence>
<dbReference type="InterPro" id="IPR001228">
    <property type="entry name" value="IspD"/>
</dbReference>
<comment type="caution">
    <text evidence="8">The sequence shown here is derived from an EMBL/GenBank/DDBJ whole genome shotgun (WGS) entry which is preliminary data.</text>
</comment>
<name>A0A2K1Q3T9_9GAMM</name>
<keyword evidence="6 7" id="KW-0414">Isoprene biosynthesis</keyword>
<evidence type="ECO:0000256" key="4">
    <source>
        <dbReference type="ARBA" id="ARBA00022679"/>
    </source>
</evidence>
<dbReference type="InterPro" id="IPR050088">
    <property type="entry name" value="IspD/TarI_cytidylyltransf_bact"/>
</dbReference>
<dbReference type="NCBIfam" id="TIGR00453">
    <property type="entry name" value="ispD"/>
    <property type="match status" value="1"/>
</dbReference>
<evidence type="ECO:0000313" key="9">
    <source>
        <dbReference type="Proteomes" id="UP000236220"/>
    </source>
</evidence>
<organism evidence="8 9">
    <name type="scientific">Solilutibacter silvestris</name>
    <dbReference type="NCBI Taxonomy" id="1645665"/>
    <lineage>
        <taxon>Bacteria</taxon>
        <taxon>Pseudomonadati</taxon>
        <taxon>Pseudomonadota</taxon>
        <taxon>Gammaproteobacteria</taxon>
        <taxon>Lysobacterales</taxon>
        <taxon>Lysobacteraceae</taxon>
        <taxon>Solilutibacter</taxon>
    </lineage>
</organism>
<evidence type="ECO:0000256" key="6">
    <source>
        <dbReference type="ARBA" id="ARBA00023229"/>
    </source>
</evidence>
<dbReference type="AlphaFoldDB" id="A0A2K1Q3T9"/>
<dbReference type="GO" id="GO:0019288">
    <property type="term" value="P:isopentenyl diphosphate biosynthetic process, methylerythritol 4-phosphate pathway"/>
    <property type="evidence" value="ECO:0007669"/>
    <property type="project" value="UniProtKB-UniRule"/>
</dbReference>
<keyword evidence="5 7" id="KW-0548">Nucleotidyltransferase</keyword>
<comment type="function">
    <text evidence="7">Catalyzes the formation of 4-diphosphocytidyl-2-C-methyl-D-erythritol from CTP and 2-C-methyl-D-erythritol 4-phosphate (MEP).</text>
</comment>
<dbReference type="EMBL" id="NPZB01000001">
    <property type="protein sequence ID" value="PNS09671.1"/>
    <property type="molecule type" value="Genomic_DNA"/>
</dbReference>
<dbReference type="InterPro" id="IPR034683">
    <property type="entry name" value="IspD/TarI"/>
</dbReference>
<dbReference type="HAMAP" id="MF_00108">
    <property type="entry name" value="IspD"/>
    <property type="match status" value="1"/>
</dbReference>
<proteinExistence type="inferred from homology"/>
<keyword evidence="4 7" id="KW-0808">Transferase</keyword>
<evidence type="ECO:0000256" key="1">
    <source>
        <dbReference type="ARBA" id="ARBA00001282"/>
    </source>
</evidence>
<evidence type="ECO:0000256" key="2">
    <source>
        <dbReference type="ARBA" id="ARBA00004787"/>
    </source>
</evidence>
<evidence type="ECO:0000256" key="5">
    <source>
        <dbReference type="ARBA" id="ARBA00022695"/>
    </source>
</evidence>
<dbReference type="Pfam" id="PF01128">
    <property type="entry name" value="IspD"/>
    <property type="match status" value="1"/>
</dbReference>